<comment type="function">
    <text evidence="8">Catalyzes the condensation of pantoate with beta-alanine in an ATP-dependent reaction via a pantoyl-adenylate intermediate.</text>
</comment>
<comment type="similarity">
    <text evidence="2 8">Belongs to the pantothenate synthetase family.</text>
</comment>
<dbReference type="Pfam" id="PF02569">
    <property type="entry name" value="Pantoate_ligase"/>
    <property type="match status" value="1"/>
</dbReference>
<accession>A0A0S2I100</accession>
<dbReference type="AlphaFoldDB" id="A0A0S2I100"/>
<evidence type="ECO:0000256" key="2">
    <source>
        <dbReference type="ARBA" id="ARBA00009256"/>
    </source>
</evidence>
<dbReference type="PANTHER" id="PTHR21299:SF1">
    <property type="entry name" value="PANTOATE--BETA-ALANINE LIGASE"/>
    <property type="match status" value="1"/>
</dbReference>
<dbReference type="Gene3D" id="3.30.1300.10">
    <property type="entry name" value="Pantoate-beta-alanine ligase, C-terminal domain"/>
    <property type="match status" value="1"/>
</dbReference>
<comment type="catalytic activity">
    <reaction evidence="7 8">
        <text>(R)-pantoate + beta-alanine + ATP = (R)-pantothenate + AMP + diphosphate + H(+)</text>
        <dbReference type="Rhea" id="RHEA:10912"/>
        <dbReference type="ChEBI" id="CHEBI:15378"/>
        <dbReference type="ChEBI" id="CHEBI:15980"/>
        <dbReference type="ChEBI" id="CHEBI:29032"/>
        <dbReference type="ChEBI" id="CHEBI:30616"/>
        <dbReference type="ChEBI" id="CHEBI:33019"/>
        <dbReference type="ChEBI" id="CHEBI:57966"/>
        <dbReference type="ChEBI" id="CHEBI:456215"/>
        <dbReference type="EC" id="6.3.2.1"/>
    </reaction>
</comment>
<feature type="binding site" evidence="8">
    <location>
        <position position="153"/>
    </location>
    <ligand>
        <name>(R)-pantoate</name>
        <dbReference type="ChEBI" id="CHEBI:15980"/>
    </ligand>
</feature>
<dbReference type="OrthoDB" id="9773087at2"/>
<feature type="binding site" evidence="8">
    <location>
        <position position="61"/>
    </location>
    <ligand>
        <name>beta-alanine</name>
        <dbReference type="ChEBI" id="CHEBI:57966"/>
    </ligand>
</feature>
<dbReference type="GO" id="GO:0015940">
    <property type="term" value="P:pantothenate biosynthetic process"/>
    <property type="evidence" value="ECO:0007669"/>
    <property type="project" value="UniProtKB-UniRule"/>
</dbReference>
<dbReference type="FunFam" id="3.40.50.620:FF:000013">
    <property type="entry name" value="Pantothenate synthetase"/>
    <property type="match status" value="1"/>
</dbReference>
<protein>
    <recommendedName>
        <fullName evidence="8">Pantothenate synthetase</fullName>
        <shortName evidence="8">PS</shortName>
        <ecNumber evidence="8">6.3.2.1</ecNumber>
    </recommendedName>
    <alternativeName>
        <fullName evidence="8">Pantoate--beta-alanine ligase</fullName>
    </alternativeName>
    <alternativeName>
        <fullName evidence="8">Pantoate-activating enzyme</fullName>
    </alternativeName>
</protein>
<sequence>MQKHNKIDKLKAEVRSHKTDNKKIGFVPTMGALHEGHLSLINIAKKHADIIVVSVFVNPTQFNDPGDYEKYPQNMSKDMEMLKEVGTDIVFAPSEEEIYPEKDNRKFDFGALEKVMEGKHRPGHFNGVAQVVSRLFDIVEPDIAVFGEKDFQQLAIIRKMVKDHNYPVKIMGAPIIRENDGLAMSSRNQRLNSEQRKSAAFINQILAASKNKSQHLSVKQLEEWVTDSLNKIAHLEMEYFQIVDQETLQPANNWQENCDKIGCIAVYCGKVRLIDNIKYSF</sequence>
<dbReference type="InterPro" id="IPR014729">
    <property type="entry name" value="Rossmann-like_a/b/a_fold"/>
</dbReference>
<evidence type="ECO:0000256" key="1">
    <source>
        <dbReference type="ARBA" id="ARBA00004990"/>
    </source>
</evidence>
<dbReference type="EC" id="6.3.2.1" evidence="8"/>
<evidence type="ECO:0000256" key="3">
    <source>
        <dbReference type="ARBA" id="ARBA00022598"/>
    </source>
</evidence>
<evidence type="ECO:0000256" key="5">
    <source>
        <dbReference type="ARBA" id="ARBA00022741"/>
    </source>
</evidence>
<feature type="binding site" evidence="8">
    <location>
        <begin position="147"/>
        <end position="150"/>
    </location>
    <ligand>
        <name>ATP</name>
        <dbReference type="ChEBI" id="CHEBI:30616"/>
    </ligand>
</feature>
<organism evidence="9 10">
    <name type="scientific">Salinivirga cyanobacteriivorans</name>
    <dbReference type="NCBI Taxonomy" id="1307839"/>
    <lineage>
        <taxon>Bacteria</taxon>
        <taxon>Pseudomonadati</taxon>
        <taxon>Bacteroidota</taxon>
        <taxon>Bacteroidia</taxon>
        <taxon>Bacteroidales</taxon>
        <taxon>Salinivirgaceae</taxon>
        <taxon>Salinivirga</taxon>
    </lineage>
</organism>
<keyword evidence="10" id="KW-1185">Reference proteome</keyword>
<comment type="pathway">
    <text evidence="1 8">Cofactor biosynthesis; (R)-pantothenate biosynthesis; (R)-pantothenate from (R)-pantoate and beta-alanine: step 1/1.</text>
</comment>
<evidence type="ECO:0000256" key="4">
    <source>
        <dbReference type="ARBA" id="ARBA00022655"/>
    </source>
</evidence>
<comment type="subunit">
    <text evidence="8">Homodimer.</text>
</comment>
<feature type="binding site" evidence="8">
    <location>
        <begin position="184"/>
        <end position="187"/>
    </location>
    <ligand>
        <name>ATP</name>
        <dbReference type="ChEBI" id="CHEBI:30616"/>
    </ligand>
</feature>
<dbReference type="EMBL" id="CP013118">
    <property type="protein sequence ID" value="ALO16001.1"/>
    <property type="molecule type" value="Genomic_DNA"/>
</dbReference>
<evidence type="ECO:0000313" key="10">
    <source>
        <dbReference type="Proteomes" id="UP000064893"/>
    </source>
</evidence>
<name>A0A0S2I100_9BACT</name>
<evidence type="ECO:0000256" key="8">
    <source>
        <dbReference type="HAMAP-Rule" id="MF_00158"/>
    </source>
</evidence>
<dbReference type="InterPro" id="IPR003721">
    <property type="entry name" value="Pantoate_ligase"/>
</dbReference>
<gene>
    <name evidence="8 9" type="primary">panC</name>
    <name evidence="9" type="ORF">L21SP5_02370</name>
</gene>
<dbReference type="GO" id="GO:0005524">
    <property type="term" value="F:ATP binding"/>
    <property type="evidence" value="ECO:0007669"/>
    <property type="project" value="UniProtKB-KW"/>
</dbReference>
<keyword evidence="5 8" id="KW-0547">Nucleotide-binding</keyword>
<dbReference type="PATRIC" id="fig|1307839.3.peg.2489"/>
<keyword evidence="4 8" id="KW-0566">Pantothenate biosynthesis</keyword>
<dbReference type="NCBIfam" id="TIGR00125">
    <property type="entry name" value="cyt_tran_rel"/>
    <property type="match status" value="1"/>
</dbReference>
<feature type="binding site" evidence="8">
    <location>
        <position position="61"/>
    </location>
    <ligand>
        <name>(R)-pantoate</name>
        <dbReference type="ChEBI" id="CHEBI:15980"/>
    </ligand>
</feature>
<dbReference type="GO" id="GO:0005829">
    <property type="term" value="C:cytosol"/>
    <property type="evidence" value="ECO:0007669"/>
    <property type="project" value="TreeGrafter"/>
</dbReference>
<evidence type="ECO:0000256" key="6">
    <source>
        <dbReference type="ARBA" id="ARBA00022840"/>
    </source>
</evidence>
<dbReference type="InterPro" id="IPR004821">
    <property type="entry name" value="Cyt_trans-like"/>
</dbReference>
<evidence type="ECO:0000256" key="7">
    <source>
        <dbReference type="ARBA" id="ARBA00048258"/>
    </source>
</evidence>
<dbReference type="RefSeq" id="WP_057953413.1">
    <property type="nucleotide sequence ID" value="NZ_CP013118.1"/>
</dbReference>
<feature type="binding site" evidence="8">
    <location>
        <begin position="30"/>
        <end position="37"/>
    </location>
    <ligand>
        <name>ATP</name>
        <dbReference type="ChEBI" id="CHEBI:30616"/>
    </ligand>
</feature>
<dbReference type="HAMAP" id="MF_00158">
    <property type="entry name" value="PanC"/>
    <property type="match status" value="1"/>
</dbReference>
<comment type="subcellular location">
    <subcellularLocation>
        <location evidence="8">Cytoplasm</location>
    </subcellularLocation>
</comment>
<dbReference type="PANTHER" id="PTHR21299">
    <property type="entry name" value="CYTIDYLATE KINASE/PANTOATE-BETA-ALANINE LIGASE"/>
    <property type="match status" value="1"/>
</dbReference>
<dbReference type="GO" id="GO:0004592">
    <property type="term" value="F:pantoate-beta-alanine ligase activity"/>
    <property type="evidence" value="ECO:0007669"/>
    <property type="project" value="UniProtKB-UniRule"/>
</dbReference>
<dbReference type="UniPathway" id="UPA00028">
    <property type="reaction ID" value="UER00005"/>
</dbReference>
<evidence type="ECO:0000313" key="9">
    <source>
        <dbReference type="EMBL" id="ALO16001.1"/>
    </source>
</evidence>
<dbReference type="Gene3D" id="3.40.50.620">
    <property type="entry name" value="HUPs"/>
    <property type="match status" value="1"/>
</dbReference>
<dbReference type="STRING" id="1307839.L21SP5_02370"/>
<dbReference type="NCBIfam" id="TIGR00018">
    <property type="entry name" value="panC"/>
    <property type="match status" value="1"/>
</dbReference>
<dbReference type="KEGG" id="blq:L21SP5_02370"/>
<dbReference type="CDD" id="cd00560">
    <property type="entry name" value="PanC"/>
    <property type="match status" value="1"/>
</dbReference>
<dbReference type="SUPFAM" id="SSF52374">
    <property type="entry name" value="Nucleotidylyl transferase"/>
    <property type="match status" value="1"/>
</dbReference>
<feature type="active site" description="Proton donor" evidence="8">
    <location>
        <position position="37"/>
    </location>
</feature>
<keyword evidence="6 8" id="KW-0067">ATP-binding</keyword>
<keyword evidence="3 8" id="KW-0436">Ligase</keyword>
<proteinExistence type="inferred from homology"/>
<dbReference type="Proteomes" id="UP000064893">
    <property type="component" value="Chromosome"/>
</dbReference>
<comment type="miscellaneous">
    <text evidence="8">The reaction proceeds by a bi uni uni bi ping pong mechanism.</text>
</comment>
<keyword evidence="8" id="KW-0963">Cytoplasm</keyword>
<feature type="binding site" evidence="8">
    <location>
        <position position="176"/>
    </location>
    <ligand>
        <name>ATP</name>
        <dbReference type="ChEBI" id="CHEBI:30616"/>
    </ligand>
</feature>
<reference evidence="9 10" key="1">
    <citation type="submission" date="2015-11" db="EMBL/GenBank/DDBJ databases">
        <title>Description and complete genome sequence of a novel strain predominating in hypersaline microbial mats and representing a new family of the Bacteriodetes phylum.</title>
        <authorList>
            <person name="Spring S."/>
            <person name="Bunk B."/>
            <person name="Sproer C."/>
            <person name="Klenk H.-P."/>
        </authorList>
    </citation>
    <scope>NUCLEOTIDE SEQUENCE [LARGE SCALE GENOMIC DNA]</scope>
    <source>
        <strain evidence="9 10">L21-Spi-D4</strain>
    </source>
</reference>
<dbReference type="InterPro" id="IPR042176">
    <property type="entry name" value="Pantoate_ligase_C"/>
</dbReference>